<evidence type="ECO:0000256" key="11">
    <source>
        <dbReference type="SAM" id="MobiDB-lite"/>
    </source>
</evidence>
<dbReference type="PANTHER" id="PTHR13817:SF166">
    <property type="entry name" value="NEURONAL IGCAM-RELATED"/>
    <property type="match status" value="1"/>
</dbReference>
<dbReference type="SUPFAM" id="SSF48726">
    <property type="entry name" value="Immunoglobulin"/>
    <property type="match status" value="6"/>
</dbReference>
<evidence type="ECO:0000256" key="9">
    <source>
        <dbReference type="ARBA" id="ARBA00023242"/>
    </source>
</evidence>
<dbReference type="GO" id="GO:0030154">
    <property type="term" value="P:cell differentiation"/>
    <property type="evidence" value="ECO:0007669"/>
    <property type="project" value="UniProtKB-ARBA"/>
</dbReference>
<evidence type="ECO:0000256" key="5">
    <source>
        <dbReference type="ARBA" id="ARBA00022490"/>
    </source>
</evidence>
<dbReference type="Proteomes" id="UP001153709">
    <property type="component" value="Chromosome 9"/>
</dbReference>
<feature type="domain" description="Fibronectin type-III" evidence="13">
    <location>
        <begin position="562"/>
        <end position="664"/>
    </location>
</feature>
<accession>A0A9N9TAJ8</accession>
<dbReference type="InterPro" id="IPR036179">
    <property type="entry name" value="Ig-like_dom_sf"/>
</dbReference>
<feature type="domain" description="Ig-like" evidence="12">
    <location>
        <begin position="215"/>
        <end position="284"/>
    </location>
</feature>
<evidence type="ECO:0000259" key="12">
    <source>
        <dbReference type="PROSITE" id="PS50835"/>
    </source>
</evidence>
<dbReference type="FunFam" id="2.60.40.10:FF:000056">
    <property type="entry name" value="twitchin isoform X4"/>
    <property type="match status" value="1"/>
</dbReference>
<feature type="domain" description="Ig-like" evidence="12">
    <location>
        <begin position="380"/>
        <end position="463"/>
    </location>
</feature>
<keyword evidence="4" id="KW-0728">SH3 domain</keyword>
<dbReference type="EMBL" id="OU898284">
    <property type="protein sequence ID" value="CAG9840238.1"/>
    <property type="molecule type" value="Genomic_DNA"/>
</dbReference>
<keyword evidence="6" id="KW-0677">Repeat</keyword>
<reference evidence="14" key="1">
    <citation type="submission" date="2022-01" db="EMBL/GenBank/DDBJ databases">
        <authorList>
            <person name="King R."/>
        </authorList>
    </citation>
    <scope>NUCLEOTIDE SEQUENCE</scope>
</reference>
<proteinExistence type="inferred from homology"/>
<dbReference type="SUPFAM" id="SSF49265">
    <property type="entry name" value="Fibronectin type III"/>
    <property type="match status" value="2"/>
</dbReference>
<evidence type="ECO:0000256" key="10">
    <source>
        <dbReference type="ARBA" id="ARBA00023319"/>
    </source>
</evidence>
<dbReference type="InterPro" id="IPR036116">
    <property type="entry name" value="FN3_sf"/>
</dbReference>
<sequence>KVITSEKEPPEILSPLESITVRKGEPVTLSTTIFGNPEPTIEWLKDGKPLTRPKFKKDGNTYTLTIPKTSTDDTATYTVRATNSLGTIETSANLTVEEFPENQEPPLFVKRFEEQTVPQKSPLTLKAKVVGNPTPEVYWLRNNEPLEPSDRVKIIFDGENVELTIKETNSELDSGDYKCIAVNSAGKASHGAKVSIEVDTVKFTKELKEVYETIERKTIELECETSHSVRTKWWYNNTEISGMDHRVVVQDGRTHKLIIKNITQNDQGSYKCTVKNQKTETTVKVQQCKLEFVKTLQDLEITEKDTAVLEVEITSDTANVEWFKDGTPLKETEDKFDTEKYGGLRRLLIRSTSIHDEGEYSCKLVDEECRADVTVIELPPEIITPLKDQVVNKGDKTVFEIELSKGDALARWYKDGKEIQFSEHVQLSIDGKRQKLKIYKTEPEDEGVYSCEVGTQSSKARLTVEVPSCTFIRSLPEYTIVPINTDAEFEVELSKEDVEVTWYRKNERIEKSSRYSIFEDRRIRRLVVHKTSTEDEYEYSCTVEKYQLKTSSKLKIGDKPSPPRGPLEISGMSDTSFTIQWQPSESDGGSEIIEYIVDMKEAKTKKVFKKVGATKGNITNLAINYLEKGHGYNYRITARNAIGVSDPYLPSETIVAGSRMTPPSPPINLKVKDLTSRSATLTWEPPENDGGTEITGYIVEKKLEYMPKWEKVFTLEAFSLEYTFENLKEKSDYLFRVYAENCIGLSPPATSEVVQMRTHATVPSPPTPPLEIRTIGPNAIVVEWGIPESDGGSPLLGYNIAIRDTKKTMWMEIGRVQKGVQKFTIRDLQEDHEYMIRIFAKNEIGLSDPLESDEPFKVLPSGDTDQDDFKEATDKEPTSYSTETSTSWL</sequence>
<feature type="domain" description="Ig-like" evidence="12">
    <location>
        <begin position="105"/>
        <end position="195"/>
    </location>
</feature>
<feature type="non-terminal residue" evidence="14">
    <location>
        <position position="889"/>
    </location>
</feature>
<dbReference type="PRINTS" id="PR00014">
    <property type="entry name" value="FNTYPEIII"/>
</dbReference>
<dbReference type="InterPro" id="IPR003598">
    <property type="entry name" value="Ig_sub2"/>
</dbReference>
<keyword evidence="7" id="KW-1015">Disulfide bond</keyword>
<evidence type="ECO:0008006" key="16">
    <source>
        <dbReference type="Google" id="ProtNLM"/>
    </source>
</evidence>
<keyword evidence="10" id="KW-0393">Immunoglobulin domain</keyword>
<dbReference type="InterPro" id="IPR013098">
    <property type="entry name" value="Ig_I-set"/>
</dbReference>
<evidence type="ECO:0000256" key="2">
    <source>
        <dbReference type="ARBA" id="ARBA00004204"/>
    </source>
</evidence>
<feature type="non-terminal residue" evidence="14">
    <location>
        <position position="1"/>
    </location>
</feature>
<keyword evidence="5" id="KW-0963">Cytoplasm</keyword>
<dbReference type="InterPro" id="IPR007110">
    <property type="entry name" value="Ig-like_dom"/>
</dbReference>
<dbReference type="OrthoDB" id="2152335at2759"/>
<keyword evidence="9" id="KW-0539">Nucleus</keyword>
<keyword evidence="15" id="KW-1185">Reference proteome</keyword>
<evidence type="ECO:0000256" key="1">
    <source>
        <dbReference type="ARBA" id="ARBA00004123"/>
    </source>
</evidence>
<feature type="domain" description="Ig-like" evidence="12">
    <location>
        <begin position="10"/>
        <end position="95"/>
    </location>
</feature>
<dbReference type="Pfam" id="PF07679">
    <property type="entry name" value="I-set"/>
    <property type="match status" value="6"/>
</dbReference>
<evidence type="ECO:0000259" key="13">
    <source>
        <dbReference type="PROSITE" id="PS50853"/>
    </source>
</evidence>
<dbReference type="PANTHER" id="PTHR13817">
    <property type="entry name" value="TITIN"/>
    <property type="match status" value="1"/>
</dbReference>
<dbReference type="InterPro" id="IPR013783">
    <property type="entry name" value="Ig-like_fold"/>
</dbReference>
<evidence type="ECO:0000313" key="14">
    <source>
        <dbReference type="EMBL" id="CAG9840238.1"/>
    </source>
</evidence>
<dbReference type="GO" id="GO:0030017">
    <property type="term" value="C:sarcomere"/>
    <property type="evidence" value="ECO:0007669"/>
    <property type="project" value="UniProtKB-SubCell"/>
</dbReference>
<feature type="compositionally biased region" description="Basic and acidic residues" evidence="11">
    <location>
        <begin position="867"/>
        <end position="877"/>
    </location>
</feature>
<organism evidence="14 15">
    <name type="scientific">Diabrotica balteata</name>
    <name type="common">Banded cucumber beetle</name>
    <dbReference type="NCBI Taxonomy" id="107213"/>
    <lineage>
        <taxon>Eukaryota</taxon>
        <taxon>Metazoa</taxon>
        <taxon>Ecdysozoa</taxon>
        <taxon>Arthropoda</taxon>
        <taxon>Hexapoda</taxon>
        <taxon>Insecta</taxon>
        <taxon>Pterygota</taxon>
        <taxon>Neoptera</taxon>
        <taxon>Endopterygota</taxon>
        <taxon>Coleoptera</taxon>
        <taxon>Polyphaga</taxon>
        <taxon>Cucujiformia</taxon>
        <taxon>Chrysomeloidea</taxon>
        <taxon>Chrysomelidae</taxon>
        <taxon>Galerucinae</taxon>
        <taxon>Diabroticina</taxon>
        <taxon>Diabroticites</taxon>
        <taxon>Diabrotica</taxon>
    </lineage>
</organism>
<dbReference type="CDD" id="cd00063">
    <property type="entry name" value="FN3"/>
    <property type="match status" value="3"/>
</dbReference>
<feature type="domain" description="Ig-like" evidence="12">
    <location>
        <begin position="290"/>
        <end position="374"/>
    </location>
</feature>
<dbReference type="SMART" id="SM00408">
    <property type="entry name" value="IGc2"/>
    <property type="match status" value="6"/>
</dbReference>
<dbReference type="CDD" id="cd00096">
    <property type="entry name" value="Ig"/>
    <property type="match status" value="1"/>
</dbReference>
<dbReference type="Pfam" id="PF00041">
    <property type="entry name" value="fn3"/>
    <property type="match status" value="3"/>
</dbReference>
<gene>
    <name evidence="14" type="ORF">DIABBA_LOCUS12900</name>
</gene>
<dbReference type="SMART" id="SM00409">
    <property type="entry name" value="IG"/>
    <property type="match status" value="6"/>
</dbReference>
<feature type="domain" description="Ig-like" evidence="12">
    <location>
        <begin position="467"/>
        <end position="551"/>
    </location>
</feature>
<dbReference type="InterPro" id="IPR003961">
    <property type="entry name" value="FN3_dom"/>
</dbReference>
<feature type="domain" description="Fibronectin type-III" evidence="13">
    <location>
        <begin position="665"/>
        <end position="761"/>
    </location>
</feature>
<dbReference type="FunFam" id="2.60.40.10:FF:000425">
    <property type="entry name" value="Myosin light chain kinase"/>
    <property type="match status" value="1"/>
</dbReference>
<dbReference type="InterPro" id="IPR003599">
    <property type="entry name" value="Ig_sub"/>
</dbReference>
<evidence type="ECO:0000256" key="7">
    <source>
        <dbReference type="ARBA" id="ARBA00023157"/>
    </source>
</evidence>
<dbReference type="GO" id="GO:0009653">
    <property type="term" value="P:anatomical structure morphogenesis"/>
    <property type="evidence" value="ECO:0007669"/>
    <property type="project" value="UniProtKB-ARBA"/>
</dbReference>
<evidence type="ECO:0000256" key="8">
    <source>
        <dbReference type="ARBA" id="ARBA00023179"/>
    </source>
</evidence>
<dbReference type="SMART" id="SM00060">
    <property type="entry name" value="FN3"/>
    <property type="match status" value="3"/>
</dbReference>
<feature type="compositionally biased region" description="Low complexity" evidence="11">
    <location>
        <begin position="878"/>
        <end position="889"/>
    </location>
</feature>
<evidence type="ECO:0000313" key="15">
    <source>
        <dbReference type="Proteomes" id="UP001153709"/>
    </source>
</evidence>
<evidence type="ECO:0000256" key="4">
    <source>
        <dbReference type="ARBA" id="ARBA00022443"/>
    </source>
</evidence>
<feature type="region of interest" description="Disordered" evidence="11">
    <location>
        <begin position="849"/>
        <end position="889"/>
    </location>
</feature>
<name>A0A9N9TAJ8_DIABA</name>
<dbReference type="FunFam" id="2.60.40.10:FF:000050">
    <property type="entry name" value="Titin isoform B"/>
    <property type="match status" value="2"/>
</dbReference>
<dbReference type="InterPro" id="IPR050964">
    <property type="entry name" value="Striated_Muscle_Regulatory"/>
</dbReference>
<evidence type="ECO:0000256" key="3">
    <source>
        <dbReference type="ARBA" id="ARBA00006692"/>
    </source>
</evidence>
<dbReference type="Gene3D" id="2.60.40.10">
    <property type="entry name" value="Immunoglobulins"/>
    <property type="match status" value="9"/>
</dbReference>
<feature type="domain" description="Fibronectin type-III" evidence="13">
    <location>
        <begin position="765"/>
        <end position="861"/>
    </location>
</feature>
<dbReference type="PROSITE" id="PS50835">
    <property type="entry name" value="IG_LIKE"/>
    <property type="match status" value="6"/>
</dbReference>
<keyword evidence="8" id="KW-0514">Muscle protein</keyword>
<dbReference type="GO" id="GO:0005634">
    <property type="term" value="C:nucleus"/>
    <property type="evidence" value="ECO:0007669"/>
    <property type="project" value="UniProtKB-SubCell"/>
</dbReference>
<dbReference type="AlphaFoldDB" id="A0A9N9TAJ8"/>
<comment type="similarity">
    <text evidence="3">Belongs to the protein kinase superfamily. CAMK Ser/Thr protein kinase family.</text>
</comment>
<dbReference type="FunFam" id="2.60.40.10:FF:000147">
    <property type="entry name" value="Myosin light chain kinase"/>
    <property type="match status" value="1"/>
</dbReference>
<comment type="subcellular location">
    <subcellularLocation>
        <location evidence="2">Cytoplasm</location>
        <location evidence="2">Myofibril</location>
        <location evidence="2">Sarcomere</location>
    </subcellularLocation>
    <subcellularLocation>
        <location evidence="1">Nucleus</location>
    </subcellularLocation>
</comment>
<protein>
    <recommendedName>
        <fullName evidence="16">Titin</fullName>
    </recommendedName>
</protein>
<dbReference type="PROSITE" id="PS50853">
    <property type="entry name" value="FN3"/>
    <property type="match status" value="3"/>
</dbReference>
<evidence type="ECO:0000256" key="6">
    <source>
        <dbReference type="ARBA" id="ARBA00022737"/>
    </source>
</evidence>